<dbReference type="Proteomes" id="UP000001514">
    <property type="component" value="Unassembled WGS sequence"/>
</dbReference>
<dbReference type="OMA" id="GEWTESA"/>
<evidence type="ECO:0000259" key="1">
    <source>
        <dbReference type="Pfam" id="PF07859"/>
    </source>
</evidence>
<dbReference type="InterPro" id="IPR013094">
    <property type="entry name" value="AB_hydrolase_3"/>
</dbReference>
<sequence length="329" mass="36653">MVNCELLGDVRGVQHYSDGRVVRTSKPQWPDCAADPSFEKDEIGCKDVILDEGTGMWARIFAPKSATVVHDASSTGKHALLVYFHGGGFVAFSPASSIFHGLCSGISHKMGMIVVSVAYRLAPEHRLPVAFDDSFVSLQWLQSQAKKSPMDRDPWLQNADFSRIFLMGGSAGGTIVHYMAARSIHSDLSPLEIKGLFPVVPFFGAEERSKSEIRSLVQPDVLTLADCDTFWRFCLPEGTNRDHEYCRVPSAEEIVKIDPMPPSLVVVGARDVLHSRQVEYYEELRKAGKDAKLVEYPNRGHFLLFPEVEGEMDYSYGEMIQFVNKCSTL</sequence>
<dbReference type="SUPFAM" id="SSF53474">
    <property type="entry name" value="alpha/beta-Hydrolases"/>
    <property type="match status" value="1"/>
</dbReference>
<dbReference type="AlphaFoldDB" id="D8TG78"/>
<dbReference type="Gene3D" id="3.40.50.1820">
    <property type="entry name" value="alpha/beta hydrolase"/>
    <property type="match status" value="1"/>
</dbReference>
<dbReference type="InterPro" id="IPR050466">
    <property type="entry name" value="Carboxylest/Gibb_receptor"/>
</dbReference>
<reference evidence="2 3" key="1">
    <citation type="journal article" date="2011" name="Science">
        <title>The Selaginella genome identifies genetic changes associated with the evolution of vascular plants.</title>
        <authorList>
            <person name="Banks J.A."/>
            <person name="Nishiyama T."/>
            <person name="Hasebe M."/>
            <person name="Bowman J.L."/>
            <person name="Gribskov M."/>
            <person name="dePamphilis C."/>
            <person name="Albert V.A."/>
            <person name="Aono N."/>
            <person name="Aoyama T."/>
            <person name="Ambrose B.A."/>
            <person name="Ashton N.W."/>
            <person name="Axtell M.J."/>
            <person name="Barker E."/>
            <person name="Barker M.S."/>
            <person name="Bennetzen J.L."/>
            <person name="Bonawitz N.D."/>
            <person name="Chapple C."/>
            <person name="Cheng C."/>
            <person name="Correa L.G."/>
            <person name="Dacre M."/>
            <person name="DeBarry J."/>
            <person name="Dreyer I."/>
            <person name="Elias M."/>
            <person name="Engstrom E.M."/>
            <person name="Estelle M."/>
            <person name="Feng L."/>
            <person name="Finet C."/>
            <person name="Floyd S.K."/>
            <person name="Frommer W.B."/>
            <person name="Fujita T."/>
            <person name="Gramzow L."/>
            <person name="Gutensohn M."/>
            <person name="Harholt J."/>
            <person name="Hattori M."/>
            <person name="Heyl A."/>
            <person name="Hirai T."/>
            <person name="Hiwatashi Y."/>
            <person name="Ishikawa M."/>
            <person name="Iwata M."/>
            <person name="Karol K.G."/>
            <person name="Koehler B."/>
            <person name="Kolukisaoglu U."/>
            <person name="Kubo M."/>
            <person name="Kurata T."/>
            <person name="Lalonde S."/>
            <person name="Li K."/>
            <person name="Li Y."/>
            <person name="Litt A."/>
            <person name="Lyons E."/>
            <person name="Manning G."/>
            <person name="Maruyama T."/>
            <person name="Michael T.P."/>
            <person name="Mikami K."/>
            <person name="Miyazaki S."/>
            <person name="Morinaga S."/>
            <person name="Murata T."/>
            <person name="Mueller-Roeber B."/>
            <person name="Nelson D.R."/>
            <person name="Obara M."/>
            <person name="Oguri Y."/>
            <person name="Olmstead R.G."/>
            <person name="Onodera N."/>
            <person name="Petersen B.L."/>
            <person name="Pils B."/>
            <person name="Prigge M."/>
            <person name="Rensing S.A."/>
            <person name="Riano-Pachon D.M."/>
            <person name="Roberts A.W."/>
            <person name="Sato Y."/>
            <person name="Scheller H.V."/>
            <person name="Schulz B."/>
            <person name="Schulz C."/>
            <person name="Shakirov E.V."/>
            <person name="Shibagaki N."/>
            <person name="Shinohara N."/>
            <person name="Shippen D.E."/>
            <person name="Soerensen I."/>
            <person name="Sotooka R."/>
            <person name="Sugimoto N."/>
            <person name="Sugita M."/>
            <person name="Sumikawa N."/>
            <person name="Tanurdzic M."/>
            <person name="Theissen G."/>
            <person name="Ulvskov P."/>
            <person name="Wakazuki S."/>
            <person name="Weng J.K."/>
            <person name="Willats W.W."/>
            <person name="Wipf D."/>
            <person name="Wolf P.G."/>
            <person name="Yang L."/>
            <person name="Zimmer A.D."/>
            <person name="Zhu Q."/>
            <person name="Mitros T."/>
            <person name="Hellsten U."/>
            <person name="Loque D."/>
            <person name="Otillar R."/>
            <person name="Salamov A."/>
            <person name="Schmutz J."/>
            <person name="Shapiro H."/>
            <person name="Lindquist E."/>
            <person name="Lucas S."/>
            <person name="Rokhsar D."/>
            <person name="Grigoriev I.V."/>
        </authorList>
    </citation>
    <scope>NUCLEOTIDE SEQUENCE [LARGE SCALE GENOMIC DNA]</scope>
</reference>
<dbReference type="PANTHER" id="PTHR23024:SF635">
    <property type="entry name" value="OS07G0162700 PROTEIN"/>
    <property type="match status" value="1"/>
</dbReference>
<dbReference type="STRING" id="88036.D8TG78"/>
<dbReference type="EMBL" id="GL377946">
    <property type="protein sequence ID" value="EFJ04341.1"/>
    <property type="molecule type" value="Genomic_DNA"/>
</dbReference>
<protein>
    <recommendedName>
        <fullName evidence="1">Alpha/beta hydrolase fold-3 domain-containing protein</fullName>
    </recommendedName>
</protein>
<dbReference type="Gramene" id="EFJ04341">
    <property type="protein sequence ID" value="EFJ04341"/>
    <property type="gene ID" value="SELMODRAFT_138855"/>
</dbReference>
<dbReference type="Pfam" id="PF07859">
    <property type="entry name" value="Abhydrolase_3"/>
    <property type="match status" value="1"/>
</dbReference>
<proteinExistence type="predicted"/>
<name>D8TG78_SELML</name>
<dbReference type="GO" id="GO:0016787">
    <property type="term" value="F:hydrolase activity"/>
    <property type="evidence" value="ECO:0007669"/>
    <property type="project" value="InterPro"/>
</dbReference>
<accession>D8TG78</accession>
<feature type="domain" description="Alpha/beta hydrolase fold-3" evidence="1">
    <location>
        <begin position="81"/>
        <end position="301"/>
    </location>
</feature>
<gene>
    <name evidence="2" type="ORF">SELMODRAFT_138855</name>
</gene>
<organism evidence="3">
    <name type="scientific">Selaginella moellendorffii</name>
    <name type="common">Spikemoss</name>
    <dbReference type="NCBI Taxonomy" id="88036"/>
    <lineage>
        <taxon>Eukaryota</taxon>
        <taxon>Viridiplantae</taxon>
        <taxon>Streptophyta</taxon>
        <taxon>Embryophyta</taxon>
        <taxon>Tracheophyta</taxon>
        <taxon>Lycopodiopsida</taxon>
        <taxon>Selaginellales</taxon>
        <taxon>Selaginellaceae</taxon>
        <taxon>Selaginella</taxon>
    </lineage>
</organism>
<dbReference type="PANTHER" id="PTHR23024">
    <property type="entry name" value="ARYLACETAMIDE DEACETYLASE"/>
    <property type="match status" value="1"/>
</dbReference>
<dbReference type="OrthoDB" id="408631at2759"/>
<keyword evidence="3" id="KW-1185">Reference proteome</keyword>
<dbReference type="InParanoid" id="D8TG78"/>
<evidence type="ECO:0000313" key="2">
    <source>
        <dbReference type="EMBL" id="EFJ04341.1"/>
    </source>
</evidence>
<dbReference type="InterPro" id="IPR029058">
    <property type="entry name" value="AB_hydrolase_fold"/>
</dbReference>
<dbReference type="KEGG" id="smo:SELMODRAFT_138855"/>
<dbReference type="eggNOG" id="KOG1515">
    <property type="taxonomic scope" value="Eukaryota"/>
</dbReference>
<evidence type="ECO:0000313" key="3">
    <source>
        <dbReference type="Proteomes" id="UP000001514"/>
    </source>
</evidence>
<dbReference type="HOGENOM" id="CLU_012494_22_1_1"/>